<keyword evidence="3 6" id="KW-0812">Transmembrane</keyword>
<comment type="caution">
    <text evidence="8">The sequence shown here is derived from an EMBL/GenBank/DDBJ whole genome shotgun (WGS) entry which is preliminary data.</text>
</comment>
<evidence type="ECO:0000313" key="9">
    <source>
        <dbReference type="Proteomes" id="UP000291301"/>
    </source>
</evidence>
<evidence type="ECO:0000256" key="6">
    <source>
        <dbReference type="SAM" id="Phobius"/>
    </source>
</evidence>
<dbReference type="GO" id="GO:0005886">
    <property type="term" value="C:plasma membrane"/>
    <property type="evidence" value="ECO:0007669"/>
    <property type="project" value="UniProtKB-SubCell"/>
</dbReference>
<feature type="transmembrane region" description="Helical" evidence="6">
    <location>
        <begin position="233"/>
        <end position="259"/>
    </location>
</feature>
<organism evidence="8 9">
    <name type="scientific">Oricola cellulosilytica</name>
    <dbReference type="NCBI Taxonomy" id="1429082"/>
    <lineage>
        <taxon>Bacteria</taxon>
        <taxon>Pseudomonadati</taxon>
        <taxon>Pseudomonadota</taxon>
        <taxon>Alphaproteobacteria</taxon>
        <taxon>Hyphomicrobiales</taxon>
        <taxon>Ahrensiaceae</taxon>
        <taxon>Oricola</taxon>
    </lineage>
</organism>
<feature type="transmembrane region" description="Helical" evidence="6">
    <location>
        <begin position="110"/>
        <end position="131"/>
    </location>
</feature>
<dbReference type="Gene3D" id="1.20.1250.20">
    <property type="entry name" value="MFS general substrate transporter like domains"/>
    <property type="match status" value="1"/>
</dbReference>
<dbReference type="Proteomes" id="UP000291301">
    <property type="component" value="Unassembled WGS sequence"/>
</dbReference>
<accession>A0A4R0P2E3</accession>
<dbReference type="GO" id="GO:0022857">
    <property type="term" value="F:transmembrane transporter activity"/>
    <property type="evidence" value="ECO:0007669"/>
    <property type="project" value="InterPro"/>
</dbReference>
<feature type="transmembrane region" description="Helical" evidence="6">
    <location>
        <begin position="167"/>
        <end position="184"/>
    </location>
</feature>
<evidence type="ECO:0000256" key="1">
    <source>
        <dbReference type="ARBA" id="ARBA00004651"/>
    </source>
</evidence>
<feature type="domain" description="Major facilitator superfamily (MFS) profile" evidence="7">
    <location>
        <begin position="11"/>
        <end position="388"/>
    </location>
</feature>
<evidence type="ECO:0000256" key="3">
    <source>
        <dbReference type="ARBA" id="ARBA00022692"/>
    </source>
</evidence>
<dbReference type="PANTHER" id="PTHR43124">
    <property type="entry name" value="PURINE EFFLUX PUMP PBUE"/>
    <property type="match status" value="1"/>
</dbReference>
<dbReference type="PROSITE" id="PS50850">
    <property type="entry name" value="MFS"/>
    <property type="match status" value="1"/>
</dbReference>
<dbReference type="Pfam" id="PF07690">
    <property type="entry name" value="MFS_1"/>
    <property type="match status" value="1"/>
</dbReference>
<evidence type="ECO:0000256" key="5">
    <source>
        <dbReference type="ARBA" id="ARBA00023136"/>
    </source>
</evidence>
<feature type="transmembrane region" description="Helical" evidence="6">
    <location>
        <begin position="271"/>
        <end position="294"/>
    </location>
</feature>
<dbReference type="OrthoDB" id="9812221at2"/>
<evidence type="ECO:0000256" key="2">
    <source>
        <dbReference type="ARBA" id="ARBA00022475"/>
    </source>
</evidence>
<evidence type="ECO:0000256" key="4">
    <source>
        <dbReference type="ARBA" id="ARBA00022989"/>
    </source>
</evidence>
<evidence type="ECO:0000259" key="7">
    <source>
        <dbReference type="PROSITE" id="PS50850"/>
    </source>
</evidence>
<feature type="transmembrane region" description="Helical" evidence="6">
    <location>
        <begin position="335"/>
        <end position="356"/>
    </location>
</feature>
<dbReference type="AlphaFoldDB" id="A0A4R0P2E3"/>
<reference evidence="8 9" key="1">
    <citation type="journal article" date="2015" name="Antonie Van Leeuwenhoek">
        <title>Oricola cellulosilytica gen. nov., sp. nov., a cellulose-degrading bacterium of the family Phyllobacteriaceae isolated from surface seashore water, and emended descriptions of Mesorhizobium loti and Phyllobacterium myrsinacearum.</title>
        <authorList>
            <person name="Hameed A."/>
            <person name="Shahina M."/>
            <person name="Lai W.A."/>
            <person name="Lin S.Y."/>
            <person name="Young L.S."/>
            <person name="Liu Y.C."/>
            <person name="Hsu Y.H."/>
            <person name="Young C.C."/>
        </authorList>
    </citation>
    <scope>NUCLEOTIDE SEQUENCE [LARGE SCALE GENOMIC DNA]</scope>
    <source>
        <strain evidence="8 9">KCTC 52183</strain>
    </source>
</reference>
<dbReference type="SUPFAM" id="SSF103473">
    <property type="entry name" value="MFS general substrate transporter"/>
    <property type="match status" value="1"/>
</dbReference>
<keyword evidence="9" id="KW-1185">Reference proteome</keyword>
<keyword evidence="2" id="KW-1003">Cell membrane</keyword>
<dbReference type="InterPro" id="IPR036259">
    <property type="entry name" value="MFS_trans_sf"/>
</dbReference>
<keyword evidence="5 6" id="KW-0472">Membrane</keyword>
<dbReference type="CDD" id="cd17473">
    <property type="entry name" value="MFS_arabinose_efflux_permease_like"/>
    <property type="match status" value="1"/>
</dbReference>
<gene>
    <name evidence="8" type="ORF">E0D97_17720</name>
</gene>
<dbReference type="InterPro" id="IPR050189">
    <property type="entry name" value="MFS_Efflux_Transporters"/>
</dbReference>
<feature type="transmembrane region" description="Helical" evidence="6">
    <location>
        <begin position="138"/>
        <end position="161"/>
    </location>
</feature>
<protein>
    <submittedName>
        <fullName evidence="8">MFS transporter</fullName>
    </submittedName>
</protein>
<feature type="transmembrane region" description="Helical" evidence="6">
    <location>
        <begin position="79"/>
        <end position="98"/>
    </location>
</feature>
<dbReference type="InterPro" id="IPR011701">
    <property type="entry name" value="MFS"/>
</dbReference>
<dbReference type="EMBL" id="SJST01000011">
    <property type="protein sequence ID" value="TCD10987.1"/>
    <property type="molecule type" value="Genomic_DNA"/>
</dbReference>
<name>A0A4R0P2E3_9HYPH</name>
<feature type="transmembrane region" description="Helical" evidence="6">
    <location>
        <begin position="300"/>
        <end position="323"/>
    </location>
</feature>
<feature type="transmembrane region" description="Helical" evidence="6">
    <location>
        <begin position="362"/>
        <end position="383"/>
    </location>
</feature>
<keyword evidence="4 6" id="KW-1133">Transmembrane helix</keyword>
<sequence length="397" mass="41853">MTRRRDARNPALIILLMCATLTVMAGATIAPSLPGLQDHFASLPEAGTLVPLVLTVPGLAIALMSPIAGFLADHLPKRRLLAAGIVLYVIAGSSGLYLDLIGHILVGRAFLGVAVAGVMTSSMALIASLYTDAERARILGFQAAAMSFGGVVFILAGGFLADLHWRGPFAVYLAPMVLIPLIFLKVPRGERVRDPMDDGHPAIRFPWRFAGIVYFGAFANFLVFYTLPLKLPFLFRVLGIEQASVAGMAIALLTLASGLTSLSYGRLRGGIAPGIIAAGAFAVLAVCFTVMAVIPPLPVVFGLMIFVGIASGTILPNATTWLYSRIPPQMRGRAAGYMTMSVFTAQFLSAPIAAYLEPIGGLSAIYAFAAAMATVSAVFYLALGPRVRSGQQAPDTR</sequence>
<evidence type="ECO:0000313" key="8">
    <source>
        <dbReference type="EMBL" id="TCD10987.1"/>
    </source>
</evidence>
<feature type="transmembrane region" description="Helical" evidence="6">
    <location>
        <begin position="205"/>
        <end position="227"/>
    </location>
</feature>
<comment type="subcellular location">
    <subcellularLocation>
        <location evidence="1">Cell membrane</location>
        <topology evidence="1">Multi-pass membrane protein</topology>
    </subcellularLocation>
</comment>
<feature type="transmembrane region" description="Helical" evidence="6">
    <location>
        <begin position="49"/>
        <end position="72"/>
    </location>
</feature>
<dbReference type="InterPro" id="IPR020846">
    <property type="entry name" value="MFS_dom"/>
</dbReference>
<proteinExistence type="predicted"/>
<dbReference type="PANTHER" id="PTHR43124:SF3">
    <property type="entry name" value="CHLORAMPHENICOL EFFLUX PUMP RV0191"/>
    <property type="match status" value="1"/>
</dbReference>
<dbReference type="RefSeq" id="WP_131571810.1">
    <property type="nucleotide sequence ID" value="NZ_JAINFK010000010.1"/>
</dbReference>